<feature type="region of interest" description="Disordered" evidence="1">
    <location>
        <begin position="447"/>
        <end position="516"/>
    </location>
</feature>
<dbReference type="Proteomes" id="UP000265515">
    <property type="component" value="Unassembled WGS sequence"/>
</dbReference>
<keyword evidence="3" id="KW-1185">Reference proteome</keyword>
<feature type="region of interest" description="Disordered" evidence="1">
    <location>
        <begin position="1"/>
        <end position="21"/>
    </location>
</feature>
<name>A0A388LIH2_CHABU</name>
<feature type="region of interest" description="Disordered" evidence="1">
    <location>
        <begin position="148"/>
        <end position="172"/>
    </location>
</feature>
<dbReference type="Gramene" id="GBG82130">
    <property type="protein sequence ID" value="GBG82130"/>
    <property type="gene ID" value="CBR_g34411"/>
</dbReference>
<feature type="compositionally biased region" description="Acidic residues" evidence="1">
    <location>
        <begin position="471"/>
        <end position="481"/>
    </location>
</feature>
<accession>A0A388LIH2</accession>
<evidence type="ECO:0000313" key="3">
    <source>
        <dbReference type="Proteomes" id="UP000265515"/>
    </source>
</evidence>
<evidence type="ECO:0000313" key="2">
    <source>
        <dbReference type="EMBL" id="GBG82130.1"/>
    </source>
</evidence>
<sequence length="516" mass="56163">MHREMMEQAQADRGRGKAVAEDQHDILDEWATLDPHTDLDSYADGSFQAVRTLWRRVGGHVDVEGLLATDDVEGVNEDIERRHDDILASTSQPLVAEIGSLGSTTSQCVNHPSSSRFAGPTAVDSRGLEPHDSATLGSLACTVDVRGTGGSSQGTVHRAAVHRAGQRRNDSMDERADQAVEHRAQHRERVQQVAEQLLERPGVRQSVVQTVDWRADVVAEDLMGHRVDQKVGDSTECRLYENAHPRDKDDVRPIVVQTVEQRVGKGLAGTVEQRVDQRVHPCAPLAADRWVEQRVEQRVEVRVDVNVEQQVDQGRSDIARERVSDRIDESVVRDEGVVMAEDGMKDRTEETGKDPPQESRARDITLTRGSFYGIPSPSPSAAQSSQGVDLGVHCMSLAHRVAAQERASGGGRGALDSVSSKAMQGGGRSLSETGDVAEGIATGVGVAVGVHTRSRAASREMRKTSTRVLDDDPDENDDGNTSDEMSGSDYAEETRMRGQDEAGDDDNFDDTSDMAD</sequence>
<feature type="region of interest" description="Disordered" evidence="1">
    <location>
        <begin position="342"/>
        <end position="364"/>
    </location>
</feature>
<gene>
    <name evidence="2" type="ORF">CBR_g34411</name>
</gene>
<dbReference type="AlphaFoldDB" id="A0A388LIH2"/>
<feature type="region of interest" description="Disordered" evidence="1">
    <location>
        <begin position="405"/>
        <end position="434"/>
    </location>
</feature>
<organism evidence="2 3">
    <name type="scientific">Chara braunii</name>
    <name type="common">Braun's stonewort</name>
    <dbReference type="NCBI Taxonomy" id="69332"/>
    <lineage>
        <taxon>Eukaryota</taxon>
        <taxon>Viridiplantae</taxon>
        <taxon>Streptophyta</taxon>
        <taxon>Charophyceae</taxon>
        <taxon>Charales</taxon>
        <taxon>Characeae</taxon>
        <taxon>Chara</taxon>
    </lineage>
</organism>
<reference evidence="2 3" key="1">
    <citation type="journal article" date="2018" name="Cell">
        <title>The Chara Genome: Secondary Complexity and Implications for Plant Terrestrialization.</title>
        <authorList>
            <person name="Nishiyama T."/>
            <person name="Sakayama H."/>
            <person name="Vries J.D."/>
            <person name="Buschmann H."/>
            <person name="Saint-Marcoux D."/>
            <person name="Ullrich K.K."/>
            <person name="Haas F.B."/>
            <person name="Vanderstraeten L."/>
            <person name="Becker D."/>
            <person name="Lang D."/>
            <person name="Vosolsobe S."/>
            <person name="Rombauts S."/>
            <person name="Wilhelmsson P.K.I."/>
            <person name="Janitza P."/>
            <person name="Kern R."/>
            <person name="Heyl A."/>
            <person name="Rumpler F."/>
            <person name="Villalobos L.I.A.C."/>
            <person name="Clay J.M."/>
            <person name="Skokan R."/>
            <person name="Toyoda A."/>
            <person name="Suzuki Y."/>
            <person name="Kagoshima H."/>
            <person name="Schijlen E."/>
            <person name="Tajeshwar N."/>
            <person name="Catarino B."/>
            <person name="Hetherington A.J."/>
            <person name="Saltykova A."/>
            <person name="Bonnot C."/>
            <person name="Breuninger H."/>
            <person name="Symeonidi A."/>
            <person name="Radhakrishnan G.V."/>
            <person name="Van Nieuwerburgh F."/>
            <person name="Deforce D."/>
            <person name="Chang C."/>
            <person name="Karol K.G."/>
            <person name="Hedrich R."/>
            <person name="Ulvskov P."/>
            <person name="Glockner G."/>
            <person name="Delwiche C.F."/>
            <person name="Petrasek J."/>
            <person name="Van de Peer Y."/>
            <person name="Friml J."/>
            <person name="Beilby M."/>
            <person name="Dolan L."/>
            <person name="Kohara Y."/>
            <person name="Sugano S."/>
            <person name="Fujiyama A."/>
            <person name="Delaux P.-M."/>
            <person name="Quint M."/>
            <person name="TheiBen G."/>
            <person name="Hagemann M."/>
            <person name="Harholt J."/>
            <person name="Dunand C."/>
            <person name="Zachgo S."/>
            <person name="Langdale J."/>
            <person name="Maumus F."/>
            <person name="Straeten D.V.D."/>
            <person name="Gould S.B."/>
            <person name="Rensing S.A."/>
        </authorList>
    </citation>
    <scope>NUCLEOTIDE SEQUENCE [LARGE SCALE GENOMIC DNA]</scope>
    <source>
        <strain evidence="2 3">S276</strain>
    </source>
</reference>
<protein>
    <submittedName>
        <fullName evidence="2">Uncharacterized protein</fullName>
    </submittedName>
</protein>
<comment type="caution">
    <text evidence="2">The sequence shown here is derived from an EMBL/GenBank/DDBJ whole genome shotgun (WGS) entry which is preliminary data.</text>
</comment>
<feature type="compositionally biased region" description="Acidic residues" evidence="1">
    <location>
        <begin position="501"/>
        <end position="516"/>
    </location>
</feature>
<evidence type="ECO:0000256" key="1">
    <source>
        <dbReference type="SAM" id="MobiDB-lite"/>
    </source>
</evidence>
<dbReference type="EMBL" id="BFEA01000397">
    <property type="protein sequence ID" value="GBG82130.1"/>
    <property type="molecule type" value="Genomic_DNA"/>
</dbReference>
<proteinExistence type="predicted"/>